<dbReference type="OrthoDB" id="881297at2"/>
<evidence type="ECO:0000256" key="2">
    <source>
        <dbReference type="PROSITE-ProRule" id="PRU00335"/>
    </source>
</evidence>
<keyword evidence="5" id="KW-1185">Reference proteome</keyword>
<dbReference type="Proteomes" id="UP000008634">
    <property type="component" value="Chromosome"/>
</dbReference>
<proteinExistence type="predicted"/>
<sequence>MINKDRFLEIAISKFTRFGCKRFTLDDLAHEMGISKKTIYENFDTKETIVNDSLDFLLKKIELEIIAITTKKGANPILSIIEIYRIGFLYVKSISPTYINGLRKYYPKSNTLYSDFKLRFTHTYIKGLLVKAHKSNLIKATIDIDLTCDLYFGNLENLSLIASNLYEKYTVDEILEHLIITYLRGIVTEEYLKENDLLIP</sequence>
<accession>E6X7C2</accession>
<evidence type="ECO:0000313" key="4">
    <source>
        <dbReference type="EMBL" id="ADV48575.1"/>
    </source>
</evidence>
<evidence type="ECO:0000256" key="1">
    <source>
        <dbReference type="ARBA" id="ARBA00023125"/>
    </source>
</evidence>
<evidence type="ECO:0000313" key="5">
    <source>
        <dbReference type="Proteomes" id="UP000008634"/>
    </source>
</evidence>
<dbReference type="SUPFAM" id="SSF46689">
    <property type="entry name" value="Homeodomain-like"/>
    <property type="match status" value="1"/>
</dbReference>
<dbReference type="KEGG" id="cao:Celal_1260"/>
<dbReference type="STRING" id="688270.Celal_1260"/>
<dbReference type="HOGENOM" id="CLU_069356_30_0_10"/>
<dbReference type="EMBL" id="CP002453">
    <property type="protein sequence ID" value="ADV48575.1"/>
    <property type="molecule type" value="Genomic_DNA"/>
</dbReference>
<dbReference type="eggNOG" id="COG1309">
    <property type="taxonomic scope" value="Bacteria"/>
</dbReference>
<protein>
    <submittedName>
        <fullName evidence="4">TetR transcriptional regulator</fullName>
    </submittedName>
</protein>
<dbReference type="InterPro" id="IPR001647">
    <property type="entry name" value="HTH_TetR"/>
</dbReference>
<dbReference type="Pfam" id="PF00440">
    <property type="entry name" value="TetR_N"/>
    <property type="match status" value="1"/>
</dbReference>
<dbReference type="AlphaFoldDB" id="E6X7C2"/>
<dbReference type="Gene3D" id="1.10.357.10">
    <property type="entry name" value="Tetracycline Repressor, domain 2"/>
    <property type="match status" value="1"/>
</dbReference>
<gene>
    <name evidence="4" type="ordered locus">Celal_1260</name>
</gene>
<keyword evidence="1 2" id="KW-0238">DNA-binding</keyword>
<evidence type="ECO:0000259" key="3">
    <source>
        <dbReference type="PROSITE" id="PS50977"/>
    </source>
</evidence>
<organism evidence="4 5">
    <name type="scientific">Cellulophaga algicola (strain DSM 14237 / IC166 / ACAM 630)</name>
    <dbReference type="NCBI Taxonomy" id="688270"/>
    <lineage>
        <taxon>Bacteria</taxon>
        <taxon>Pseudomonadati</taxon>
        <taxon>Bacteroidota</taxon>
        <taxon>Flavobacteriia</taxon>
        <taxon>Flavobacteriales</taxon>
        <taxon>Flavobacteriaceae</taxon>
        <taxon>Cellulophaga</taxon>
    </lineage>
</organism>
<name>E6X7C2_CELAD</name>
<dbReference type="RefSeq" id="WP_013550059.1">
    <property type="nucleotide sequence ID" value="NC_014934.1"/>
</dbReference>
<dbReference type="PROSITE" id="PS50977">
    <property type="entry name" value="HTH_TETR_2"/>
    <property type="match status" value="1"/>
</dbReference>
<dbReference type="GO" id="GO:0003677">
    <property type="term" value="F:DNA binding"/>
    <property type="evidence" value="ECO:0007669"/>
    <property type="project" value="UniProtKB-UniRule"/>
</dbReference>
<dbReference type="InterPro" id="IPR009057">
    <property type="entry name" value="Homeodomain-like_sf"/>
</dbReference>
<feature type="DNA-binding region" description="H-T-H motif" evidence="2">
    <location>
        <begin position="24"/>
        <end position="43"/>
    </location>
</feature>
<reference evidence="4 5" key="1">
    <citation type="journal article" date="2010" name="Stand. Genomic Sci.">
        <title>Complete genome sequence of Cellulophaga algicola type strain (IC166).</title>
        <authorList>
            <person name="Abt B."/>
            <person name="Lu M."/>
            <person name="Misra M."/>
            <person name="Han C."/>
            <person name="Nolan M."/>
            <person name="Lucas S."/>
            <person name="Hammon N."/>
            <person name="Deshpande S."/>
            <person name="Cheng J.F."/>
            <person name="Tapia R."/>
            <person name="Goodwin L."/>
            <person name="Pitluck S."/>
            <person name="Liolios K."/>
            <person name="Pagani I."/>
            <person name="Ivanova N."/>
            <person name="Mavromatis K."/>
            <person name="Ovchinikova G."/>
            <person name="Pati A."/>
            <person name="Chen A."/>
            <person name="Palaniappan K."/>
            <person name="Land M."/>
            <person name="Hauser L."/>
            <person name="Chang Y.J."/>
            <person name="Jeffries C.D."/>
            <person name="Detter J.C."/>
            <person name="Brambilla E."/>
            <person name="Rohde M."/>
            <person name="Tindall B.J."/>
            <person name="Goker M."/>
            <person name="Woyke T."/>
            <person name="Bristow J."/>
            <person name="Eisen J.A."/>
            <person name="Markowitz V."/>
            <person name="Hugenholtz P."/>
            <person name="Kyrpides N.C."/>
            <person name="Klenk H.P."/>
            <person name="Lapidus A."/>
        </authorList>
    </citation>
    <scope>NUCLEOTIDE SEQUENCE [LARGE SCALE GENOMIC DNA]</scope>
    <source>
        <strain evidence="5">DSM 14237 / IC166 / ACAM 630</strain>
    </source>
</reference>
<feature type="domain" description="HTH tetR-type" evidence="3">
    <location>
        <begin position="1"/>
        <end position="61"/>
    </location>
</feature>